<name>A0AAV6YQR0_ENGPU</name>
<dbReference type="SUPFAM" id="SSF52540">
    <property type="entry name" value="P-loop containing nucleoside triphosphate hydrolases"/>
    <property type="match status" value="1"/>
</dbReference>
<dbReference type="Proteomes" id="UP000824782">
    <property type="component" value="Unassembled WGS sequence"/>
</dbReference>
<protein>
    <submittedName>
        <fullName evidence="1">Uncharacterized protein</fullName>
    </submittedName>
</protein>
<evidence type="ECO:0000313" key="1">
    <source>
        <dbReference type="EMBL" id="KAG8538060.1"/>
    </source>
</evidence>
<sequence length="147" mass="16839">MDEEERRRKIRDFSFDNCKRGNQGFQRILLQLFGYNGHGKSSFINSAICAWFKSDYKNYANAMDTDENPTTQRTSYTLTKNIVLVDNRGFCKMDSFEIGEVFAQLGNLLPLDQGVGWSKGFGLADRIVEAEPLVKASDFIIPIFVYR</sequence>
<dbReference type="EMBL" id="WNYA01024275">
    <property type="protein sequence ID" value="KAG8538060.1"/>
    <property type="molecule type" value="Genomic_DNA"/>
</dbReference>
<reference evidence="1" key="1">
    <citation type="thesis" date="2020" institute="ProQuest LLC" country="789 East Eisenhower Parkway, Ann Arbor, MI, USA">
        <title>Comparative Genomics and Chromosome Evolution.</title>
        <authorList>
            <person name="Mudd A.B."/>
        </authorList>
    </citation>
    <scope>NUCLEOTIDE SEQUENCE</scope>
    <source>
        <strain evidence="1">237g6f4</strain>
        <tissue evidence="1">Blood</tissue>
    </source>
</reference>
<organism evidence="1 2">
    <name type="scientific">Engystomops pustulosus</name>
    <name type="common">Tungara frog</name>
    <name type="synonym">Physalaemus pustulosus</name>
    <dbReference type="NCBI Taxonomy" id="76066"/>
    <lineage>
        <taxon>Eukaryota</taxon>
        <taxon>Metazoa</taxon>
        <taxon>Chordata</taxon>
        <taxon>Craniata</taxon>
        <taxon>Vertebrata</taxon>
        <taxon>Euteleostomi</taxon>
        <taxon>Amphibia</taxon>
        <taxon>Batrachia</taxon>
        <taxon>Anura</taxon>
        <taxon>Neobatrachia</taxon>
        <taxon>Hyloidea</taxon>
        <taxon>Leptodactylidae</taxon>
        <taxon>Leiuperinae</taxon>
        <taxon>Engystomops</taxon>
    </lineage>
</organism>
<comment type="caution">
    <text evidence="1">The sequence shown here is derived from an EMBL/GenBank/DDBJ whole genome shotgun (WGS) entry which is preliminary data.</text>
</comment>
<proteinExistence type="predicted"/>
<keyword evidence="2" id="KW-1185">Reference proteome</keyword>
<gene>
    <name evidence="1" type="ORF">GDO81_023368</name>
</gene>
<accession>A0AAV6YQR0</accession>
<dbReference type="InterPro" id="IPR027417">
    <property type="entry name" value="P-loop_NTPase"/>
</dbReference>
<evidence type="ECO:0000313" key="2">
    <source>
        <dbReference type="Proteomes" id="UP000824782"/>
    </source>
</evidence>
<dbReference type="AlphaFoldDB" id="A0AAV6YQR0"/>